<dbReference type="PANTHER" id="PTHR42901">
    <property type="entry name" value="ALCOHOL DEHYDROGENASE"/>
    <property type="match status" value="1"/>
</dbReference>
<dbReference type="PRINTS" id="PR00080">
    <property type="entry name" value="SDRFAMILY"/>
</dbReference>
<name>A0A1Z4KR46_ANAVA</name>
<dbReference type="PANTHER" id="PTHR42901:SF1">
    <property type="entry name" value="ALCOHOL DEHYDROGENASE"/>
    <property type="match status" value="1"/>
</dbReference>
<dbReference type="Proteomes" id="UP000217507">
    <property type="component" value="Chromosome"/>
</dbReference>
<dbReference type="Pfam" id="PF00106">
    <property type="entry name" value="adh_short"/>
    <property type="match status" value="1"/>
</dbReference>
<evidence type="ECO:0000256" key="3">
    <source>
        <dbReference type="RuleBase" id="RU000363"/>
    </source>
</evidence>
<protein>
    <submittedName>
        <fullName evidence="4">Putative short-chain dehydrogenase</fullName>
    </submittedName>
</protein>
<reference evidence="4 5" key="1">
    <citation type="submission" date="2017-06" db="EMBL/GenBank/DDBJ databases">
        <title>Genome sequencing of cyanobaciteial culture collection at National Institute for Environmental Studies (NIES).</title>
        <authorList>
            <person name="Hirose Y."/>
            <person name="Shimura Y."/>
            <person name="Fujisawa T."/>
            <person name="Nakamura Y."/>
            <person name="Kawachi M."/>
        </authorList>
    </citation>
    <scope>NUCLEOTIDE SEQUENCE [LARGE SCALE GENOMIC DNA]</scope>
    <source>
        <strain evidence="4 5">NIES-23</strain>
    </source>
</reference>
<dbReference type="PIRSF" id="PIRSF000126">
    <property type="entry name" value="11-beta-HSD1"/>
    <property type="match status" value="1"/>
</dbReference>
<dbReference type="GO" id="GO:0016616">
    <property type="term" value="F:oxidoreductase activity, acting on the CH-OH group of donors, NAD or NADP as acceptor"/>
    <property type="evidence" value="ECO:0007669"/>
    <property type="project" value="UniProtKB-ARBA"/>
</dbReference>
<dbReference type="CDD" id="cd05346">
    <property type="entry name" value="SDR_c5"/>
    <property type="match status" value="1"/>
</dbReference>
<dbReference type="Gene3D" id="3.40.50.720">
    <property type="entry name" value="NAD(P)-binding Rossmann-like Domain"/>
    <property type="match status" value="1"/>
</dbReference>
<dbReference type="SUPFAM" id="SSF51735">
    <property type="entry name" value="NAD(P)-binding Rossmann-fold domains"/>
    <property type="match status" value="1"/>
</dbReference>
<evidence type="ECO:0000313" key="5">
    <source>
        <dbReference type="Proteomes" id="UP000217507"/>
    </source>
</evidence>
<dbReference type="PRINTS" id="PR00081">
    <property type="entry name" value="GDHRDH"/>
</dbReference>
<dbReference type="InterPro" id="IPR002347">
    <property type="entry name" value="SDR_fam"/>
</dbReference>
<comment type="similarity">
    <text evidence="1 3">Belongs to the short-chain dehydrogenases/reductases (SDR) family.</text>
</comment>
<evidence type="ECO:0000256" key="1">
    <source>
        <dbReference type="ARBA" id="ARBA00006484"/>
    </source>
</evidence>
<gene>
    <name evidence="4" type="ORF">NIES23_42620</name>
</gene>
<accession>A0A1Z4KR46</accession>
<evidence type="ECO:0000313" key="4">
    <source>
        <dbReference type="EMBL" id="BAY71444.1"/>
    </source>
</evidence>
<dbReference type="FunFam" id="3.40.50.720:FF:000047">
    <property type="entry name" value="NADP-dependent L-serine/L-allo-threonine dehydrogenase"/>
    <property type="match status" value="1"/>
</dbReference>
<proteinExistence type="inferred from homology"/>
<evidence type="ECO:0000256" key="2">
    <source>
        <dbReference type="ARBA" id="ARBA00023002"/>
    </source>
</evidence>
<sequence>MISLKNQIVLITGASSGIGNACARIFAGAGAKLILAARRLARLQQLADELNQDFGVEIHLLQLDVRDRPSVESAIASLPPAWSAIDILINNAGLSRGLDKLHEGDLQDWEEMIDTNVKGLLYLTRYVVPGMVNRGRGHVINLGSIAGHQTYPGGNVYCGTKAAVKAISEGLKQDLLGTPVRVTSVDPGMVETEFSEVRFHGDTERAKKVYQGVNPLTPEDVADVIFFCATRSPHVNINEVILMPVDQASATLVHRQT</sequence>
<keyword evidence="2" id="KW-0560">Oxidoreductase</keyword>
<dbReference type="AlphaFoldDB" id="A0A1Z4KR46"/>
<dbReference type="EMBL" id="AP018216">
    <property type="protein sequence ID" value="BAY71444.1"/>
    <property type="molecule type" value="Genomic_DNA"/>
</dbReference>
<organism evidence="4 5">
    <name type="scientific">Trichormus variabilis NIES-23</name>
    <dbReference type="NCBI Taxonomy" id="1973479"/>
    <lineage>
        <taxon>Bacteria</taxon>
        <taxon>Bacillati</taxon>
        <taxon>Cyanobacteriota</taxon>
        <taxon>Cyanophyceae</taxon>
        <taxon>Nostocales</taxon>
        <taxon>Nostocaceae</taxon>
        <taxon>Trichormus</taxon>
    </lineage>
</organism>
<dbReference type="InterPro" id="IPR036291">
    <property type="entry name" value="NAD(P)-bd_dom_sf"/>
</dbReference>